<dbReference type="InterPro" id="IPR039047">
    <property type="entry name" value="PHAX"/>
</dbReference>
<dbReference type="Gene3D" id="1.10.10.1440">
    <property type="entry name" value="PHAX RNA-binding domain"/>
    <property type="match status" value="1"/>
</dbReference>
<dbReference type="EMBL" id="UYRT01085530">
    <property type="protein sequence ID" value="VDN30251.1"/>
    <property type="molecule type" value="Genomic_DNA"/>
</dbReference>
<dbReference type="PANTHER" id="PTHR13135:SF0">
    <property type="entry name" value="PHOSPHORYLATED ADAPTER RNA EXPORT PROTEIN"/>
    <property type="match status" value="1"/>
</dbReference>
<accession>A0A3P7NGJ2</accession>
<keyword evidence="5" id="KW-0813">Transport</keyword>
<evidence type="ECO:0000256" key="7">
    <source>
        <dbReference type="ARBA" id="ARBA00022884"/>
    </source>
</evidence>
<proteinExistence type="inferred from homology"/>
<evidence type="ECO:0000256" key="2">
    <source>
        <dbReference type="ARBA" id="ARBA00004496"/>
    </source>
</evidence>
<dbReference type="OrthoDB" id="20573at2759"/>
<evidence type="ECO:0000256" key="8">
    <source>
        <dbReference type="ARBA" id="ARBA00022927"/>
    </source>
</evidence>
<dbReference type="AlphaFoldDB" id="A0A3P7NGJ2"/>
<protein>
    <recommendedName>
        <fullName evidence="4">Phosphorylated adapter RNA export protein</fullName>
    </recommendedName>
    <alternativeName>
        <fullName evidence="10">RNA U small nuclear RNA export adapter protein</fullName>
    </alternativeName>
</protein>
<dbReference type="Pfam" id="PF10258">
    <property type="entry name" value="PHAX_RNA-bd"/>
    <property type="match status" value="1"/>
</dbReference>
<keyword evidence="9" id="KW-0539">Nucleus</keyword>
<comment type="subcellular location">
    <subcellularLocation>
        <location evidence="2">Cytoplasm</location>
    </subcellularLocation>
    <subcellularLocation>
        <location evidence="1">Nucleus</location>
    </subcellularLocation>
</comment>
<evidence type="ECO:0000313" key="12">
    <source>
        <dbReference type="EMBL" id="VDN30251.1"/>
    </source>
</evidence>
<evidence type="ECO:0000256" key="3">
    <source>
        <dbReference type="ARBA" id="ARBA00006094"/>
    </source>
</evidence>
<comment type="similarity">
    <text evidence="3">Belongs to the PHAX family.</text>
</comment>
<evidence type="ECO:0000256" key="1">
    <source>
        <dbReference type="ARBA" id="ARBA00004123"/>
    </source>
</evidence>
<organism evidence="12 13">
    <name type="scientific">Gongylonema pulchrum</name>
    <dbReference type="NCBI Taxonomy" id="637853"/>
    <lineage>
        <taxon>Eukaryota</taxon>
        <taxon>Metazoa</taxon>
        <taxon>Ecdysozoa</taxon>
        <taxon>Nematoda</taxon>
        <taxon>Chromadorea</taxon>
        <taxon>Rhabditida</taxon>
        <taxon>Spirurina</taxon>
        <taxon>Spiruromorpha</taxon>
        <taxon>Spiruroidea</taxon>
        <taxon>Gongylonematidae</taxon>
        <taxon>Gongylonema</taxon>
    </lineage>
</organism>
<dbReference type="InterPro" id="IPR038092">
    <property type="entry name" value="PHAX_RNA-binding_sf"/>
</dbReference>
<evidence type="ECO:0000259" key="11">
    <source>
        <dbReference type="Pfam" id="PF10258"/>
    </source>
</evidence>
<evidence type="ECO:0000256" key="10">
    <source>
        <dbReference type="ARBA" id="ARBA00030834"/>
    </source>
</evidence>
<dbReference type="GO" id="GO:0005634">
    <property type="term" value="C:nucleus"/>
    <property type="evidence" value="ECO:0007669"/>
    <property type="project" value="UniProtKB-SubCell"/>
</dbReference>
<reference evidence="12 13" key="1">
    <citation type="submission" date="2018-11" db="EMBL/GenBank/DDBJ databases">
        <authorList>
            <consortium name="Pathogen Informatics"/>
        </authorList>
    </citation>
    <scope>NUCLEOTIDE SEQUENCE [LARGE SCALE GENOMIC DNA]</scope>
</reference>
<evidence type="ECO:0000256" key="9">
    <source>
        <dbReference type="ARBA" id="ARBA00023242"/>
    </source>
</evidence>
<evidence type="ECO:0000256" key="6">
    <source>
        <dbReference type="ARBA" id="ARBA00022490"/>
    </source>
</evidence>
<dbReference type="InterPro" id="IPR019385">
    <property type="entry name" value="PHAX_RNA-binding_domain"/>
</dbReference>
<evidence type="ECO:0000256" key="4">
    <source>
        <dbReference type="ARBA" id="ARBA00016856"/>
    </source>
</evidence>
<gene>
    <name evidence="12" type="ORF">GPUH_LOCUS17677</name>
</gene>
<feature type="domain" description="Phosphorylated adapter RNA export protein RNA-binding" evidence="11">
    <location>
        <begin position="2"/>
        <end position="44"/>
    </location>
</feature>
<keyword evidence="8" id="KW-0653">Protein transport</keyword>
<keyword evidence="13" id="KW-1185">Reference proteome</keyword>
<dbReference type="Proteomes" id="UP000271098">
    <property type="component" value="Unassembled WGS sequence"/>
</dbReference>
<dbReference type="GO" id="GO:0006408">
    <property type="term" value="P:snRNA export from nucleus"/>
    <property type="evidence" value="ECO:0007669"/>
    <property type="project" value="InterPro"/>
</dbReference>
<keyword evidence="6" id="KW-0963">Cytoplasm</keyword>
<name>A0A3P7NGJ2_9BILA</name>
<evidence type="ECO:0000313" key="13">
    <source>
        <dbReference type="Proteomes" id="UP000271098"/>
    </source>
</evidence>
<dbReference type="PANTHER" id="PTHR13135">
    <property type="entry name" value="CYTOSOLIC RESINIFERATOXIN BINDING PROTEIN RBP-26"/>
    <property type="match status" value="1"/>
</dbReference>
<dbReference type="GO" id="GO:0005737">
    <property type="term" value="C:cytoplasm"/>
    <property type="evidence" value="ECO:0007669"/>
    <property type="project" value="UniProtKB-SubCell"/>
</dbReference>
<dbReference type="GO" id="GO:0003723">
    <property type="term" value="F:RNA binding"/>
    <property type="evidence" value="ECO:0007669"/>
    <property type="project" value="UniProtKB-KW"/>
</dbReference>
<dbReference type="GO" id="GO:0015031">
    <property type="term" value="P:protein transport"/>
    <property type="evidence" value="ECO:0007669"/>
    <property type="project" value="UniProtKB-KW"/>
</dbReference>
<sequence length="83" mass="8932">MELFDETREIEVTGGMMVADGTRRRTPGGVFMTLFKTDPDVLPVLKDAAATAAAEKLPEGAEVMLKGIDDETADMNDVPMDEG</sequence>
<evidence type="ECO:0000256" key="5">
    <source>
        <dbReference type="ARBA" id="ARBA00022448"/>
    </source>
</evidence>
<keyword evidence="7" id="KW-0694">RNA-binding</keyword>